<dbReference type="Proteomes" id="UP001589709">
    <property type="component" value="Unassembled WGS sequence"/>
</dbReference>
<protein>
    <submittedName>
        <fullName evidence="2">Uncharacterized protein</fullName>
    </submittedName>
</protein>
<proteinExistence type="predicted"/>
<evidence type="ECO:0000256" key="1">
    <source>
        <dbReference type="SAM" id="MobiDB-lite"/>
    </source>
</evidence>
<reference evidence="2 3" key="1">
    <citation type="submission" date="2024-09" db="EMBL/GenBank/DDBJ databases">
        <authorList>
            <person name="Sun Q."/>
            <person name="Mori K."/>
        </authorList>
    </citation>
    <scope>NUCLEOTIDE SEQUENCE [LARGE SCALE GENOMIC DNA]</scope>
    <source>
        <strain evidence="2 3">JCM 6917</strain>
    </source>
</reference>
<accession>A0ABV5N9A7</accession>
<organism evidence="2 3">
    <name type="scientific">Streptomyces cinereospinus</name>
    <dbReference type="NCBI Taxonomy" id="285561"/>
    <lineage>
        <taxon>Bacteria</taxon>
        <taxon>Bacillati</taxon>
        <taxon>Actinomycetota</taxon>
        <taxon>Actinomycetes</taxon>
        <taxon>Kitasatosporales</taxon>
        <taxon>Streptomycetaceae</taxon>
        <taxon>Streptomyces</taxon>
    </lineage>
</organism>
<dbReference type="RefSeq" id="WP_381349939.1">
    <property type="nucleotide sequence ID" value="NZ_JBHMCY010000081.1"/>
</dbReference>
<comment type="caution">
    <text evidence="2">The sequence shown here is derived from an EMBL/GenBank/DDBJ whole genome shotgun (WGS) entry which is preliminary data.</text>
</comment>
<keyword evidence="3" id="KW-1185">Reference proteome</keyword>
<dbReference type="EMBL" id="JBHMCY010000081">
    <property type="protein sequence ID" value="MFB9466875.1"/>
    <property type="molecule type" value="Genomic_DNA"/>
</dbReference>
<sequence length="103" mass="10002">MPPGSASGRARAAVGSRGTLAALCGALLSLLAVSRTPAAADSPATGRTRTRYGGTGDRAPVEAVSLHGVGHDLCARGRGARVPAFSGLYGTGPAPGPRPSPAG</sequence>
<name>A0ABV5N9A7_9ACTN</name>
<feature type="region of interest" description="Disordered" evidence="1">
    <location>
        <begin position="36"/>
        <end position="58"/>
    </location>
</feature>
<gene>
    <name evidence="2" type="ORF">ACFF45_30315</name>
</gene>
<evidence type="ECO:0000313" key="3">
    <source>
        <dbReference type="Proteomes" id="UP001589709"/>
    </source>
</evidence>
<evidence type="ECO:0000313" key="2">
    <source>
        <dbReference type="EMBL" id="MFB9466875.1"/>
    </source>
</evidence>